<sequence length="274" mass="30852">MKVAAQQILTKDKKKLEKLKDQSSKTSGLETVLSLAVGCRVMLRHNIDVTVGLVKSAIGTVTVSSPCINEINRLRSKFWNDLHQIKKSKGKKRKIQVTGTIDDGEPCNLKTKFNVQDDDSCSSLIVSIKLSNIKCKSKDDKTKCVVKNDHCSCSLIVSTKLSSIKLKTSNPKKDDIIFTYEEPPNPDIVRRTQWDYVYYPGNEEFQRRWCEILNLKFVTAARILPGSPTTSLSDERVPNSTLDVPGTVYFMPFHISLLGQFLSITNYAKQLLVH</sequence>
<name>A0A1X7UXU5_AMPQE</name>
<protein>
    <recommendedName>
        <fullName evidence="2">ATP-dependent DNA helicase</fullName>
    </recommendedName>
</protein>
<organism evidence="1">
    <name type="scientific">Amphimedon queenslandica</name>
    <name type="common">Sponge</name>
    <dbReference type="NCBI Taxonomy" id="400682"/>
    <lineage>
        <taxon>Eukaryota</taxon>
        <taxon>Metazoa</taxon>
        <taxon>Porifera</taxon>
        <taxon>Demospongiae</taxon>
        <taxon>Heteroscleromorpha</taxon>
        <taxon>Haplosclerida</taxon>
        <taxon>Niphatidae</taxon>
        <taxon>Amphimedon</taxon>
    </lineage>
</organism>
<dbReference type="AlphaFoldDB" id="A0A1X7UXU5"/>
<evidence type="ECO:0008006" key="2">
    <source>
        <dbReference type="Google" id="ProtNLM"/>
    </source>
</evidence>
<dbReference type="EnsemblMetazoa" id="Aqu2.1.32182_001">
    <property type="protein sequence ID" value="Aqu2.1.32182_001"/>
    <property type="gene ID" value="Aqu2.1.32182"/>
</dbReference>
<accession>A0A1X7UXU5</accession>
<evidence type="ECO:0000313" key="1">
    <source>
        <dbReference type="EnsemblMetazoa" id="Aqu2.1.32182_001"/>
    </source>
</evidence>
<dbReference type="eggNOG" id="KOG0987">
    <property type="taxonomic scope" value="Eukaryota"/>
</dbReference>
<dbReference type="InParanoid" id="A0A1X7UXU5"/>
<proteinExistence type="predicted"/>
<reference evidence="1" key="1">
    <citation type="submission" date="2017-05" db="UniProtKB">
        <authorList>
            <consortium name="EnsemblMetazoa"/>
        </authorList>
    </citation>
    <scope>IDENTIFICATION</scope>
</reference>